<dbReference type="SUPFAM" id="SSF46689">
    <property type="entry name" value="Homeodomain-like"/>
    <property type="match status" value="1"/>
</dbReference>
<reference evidence="4 5" key="1">
    <citation type="journal article" date="2024" name="Nat. Commun.">
        <title>Phylogenomics reveals the evolutionary origins of lichenization in chlorophyte algae.</title>
        <authorList>
            <person name="Puginier C."/>
            <person name="Libourel C."/>
            <person name="Otte J."/>
            <person name="Skaloud P."/>
            <person name="Haon M."/>
            <person name="Grisel S."/>
            <person name="Petersen M."/>
            <person name="Berrin J.G."/>
            <person name="Delaux P.M."/>
            <person name="Dal Grande F."/>
            <person name="Keller J."/>
        </authorList>
    </citation>
    <scope>NUCLEOTIDE SEQUENCE [LARGE SCALE GENOMIC DNA]</scope>
    <source>
        <strain evidence="4 5">SAG 216-7</strain>
    </source>
</reference>
<gene>
    <name evidence="4" type="ORF">WJX75_005859</name>
</gene>
<protein>
    <recommendedName>
        <fullName evidence="6">Myb-like domain-containing protein</fullName>
    </recommendedName>
</protein>
<evidence type="ECO:0000256" key="1">
    <source>
        <dbReference type="SAM" id="MobiDB-lite"/>
    </source>
</evidence>
<dbReference type="EMBL" id="JALJOT010000007">
    <property type="protein sequence ID" value="KAK9908997.1"/>
    <property type="molecule type" value="Genomic_DNA"/>
</dbReference>
<dbReference type="InterPro" id="IPR009057">
    <property type="entry name" value="Homeodomain-like_sf"/>
</dbReference>
<feature type="region of interest" description="Disordered" evidence="1">
    <location>
        <begin position="1"/>
        <end position="20"/>
    </location>
</feature>
<evidence type="ECO:0000313" key="5">
    <source>
        <dbReference type="Proteomes" id="UP001491310"/>
    </source>
</evidence>
<dbReference type="PROSITE" id="PS50090">
    <property type="entry name" value="MYB_LIKE"/>
    <property type="match status" value="1"/>
</dbReference>
<dbReference type="Pfam" id="PF00249">
    <property type="entry name" value="Myb_DNA-binding"/>
    <property type="match status" value="1"/>
</dbReference>
<feature type="compositionally biased region" description="Low complexity" evidence="1">
    <location>
        <begin position="239"/>
        <end position="256"/>
    </location>
</feature>
<organism evidence="4 5">
    <name type="scientific">Coccomyxa subellipsoidea</name>
    <dbReference type="NCBI Taxonomy" id="248742"/>
    <lineage>
        <taxon>Eukaryota</taxon>
        <taxon>Viridiplantae</taxon>
        <taxon>Chlorophyta</taxon>
        <taxon>core chlorophytes</taxon>
        <taxon>Trebouxiophyceae</taxon>
        <taxon>Trebouxiophyceae incertae sedis</taxon>
        <taxon>Coccomyxaceae</taxon>
        <taxon>Coccomyxa</taxon>
    </lineage>
</organism>
<sequence length="436" mass="46821">MPRGASPKPEDPDFGLRAGPLSRMYFDEVSEEHHSGSETSIAPFHPMGDTSYMLSDASASGAILPCGASPAAHLLGRNTSGELQILMETDGDLCSPSMLQGSTIHKPASCNSLTDDGRALYPATPPQNIMGKRDWLDPMYQASPQDSGASVFSSRSSVDTVHLLADVPDVPLDHPFGARNIHLPYSFDRYSSLDSCTGLDDFEPDEVLVHHVGIEPLCAAPPTPLGMCYAPVPSHGRPSRAATSARASASPATSAPAPAPAESEGCLGVRQRACKRKVKYSDTEPPLGSASDGPRSQVTSARGRCSKPRRFFSGTESDEEVSEGSNKRRKHHNPWSIEETEALVIGVERCGGGKWADIKKLGFPIIAQRSAVDLKDKWRNLMRVALLPGTAAKTKIEKRREVPQDLLDRVRALTASFGSKASASARPYLGRPRRSA</sequence>
<keyword evidence="5" id="KW-1185">Reference proteome</keyword>
<evidence type="ECO:0008006" key="6">
    <source>
        <dbReference type="Google" id="ProtNLM"/>
    </source>
</evidence>
<feature type="region of interest" description="Disordered" evidence="1">
    <location>
        <begin position="234"/>
        <end position="265"/>
    </location>
</feature>
<evidence type="ECO:0000259" key="3">
    <source>
        <dbReference type="PROSITE" id="PS51294"/>
    </source>
</evidence>
<accession>A0ABR2YPX0</accession>
<proteinExistence type="predicted"/>
<feature type="domain" description="HTH myb-type" evidence="3">
    <location>
        <begin position="327"/>
        <end position="386"/>
    </location>
</feature>
<dbReference type="PROSITE" id="PS51294">
    <property type="entry name" value="HTH_MYB"/>
    <property type="match status" value="1"/>
</dbReference>
<dbReference type="Proteomes" id="UP001491310">
    <property type="component" value="Unassembled WGS sequence"/>
</dbReference>
<dbReference type="PANTHER" id="PTHR47122">
    <property type="entry name" value="MYB-LIKE DNA-BINDING DOMAIN CONTAINING PROTEIN, EXPRESSED"/>
    <property type="match status" value="1"/>
</dbReference>
<comment type="caution">
    <text evidence="4">The sequence shown here is derived from an EMBL/GenBank/DDBJ whole genome shotgun (WGS) entry which is preliminary data.</text>
</comment>
<feature type="domain" description="Myb-like" evidence="2">
    <location>
        <begin position="327"/>
        <end position="382"/>
    </location>
</feature>
<dbReference type="PANTHER" id="PTHR47122:SF8">
    <property type="entry name" value="MYB-LIKE DOMAIN-CONTAINING PROTEIN"/>
    <property type="match status" value="1"/>
</dbReference>
<feature type="region of interest" description="Disordered" evidence="1">
    <location>
        <begin position="278"/>
        <end position="333"/>
    </location>
</feature>
<name>A0ABR2YPX0_9CHLO</name>
<dbReference type="InterPro" id="IPR017930">
    <property type="entry name" value="Myb_dom"/>
</dbReference>
<dbReference type="CDD" id="cd11660">
    <property type="entry name" value="SANT_TRF"/>
    <property type="match status" value="1"/>
</dbReference>
<evidence type="ECO:0000259" key="2">
    <source>
        <dbReference type="PROSITE" id="PS50090"/>
    </source>
</evidence>
<dbReference type="Gene3D" id="1.10.246.220">
    <property type="match status" value="1"/>
</dbReference>
<dbReference type="InterPro" id="IPR001005">
    <property type="entry name" value="SANT/Myb"/>
</dbReference>
<evidence type="ECO:0000313" key="4">
    <source>
        <dbReference type="EMBL" id="KAK9908997.1"/>
    </source>
</evidence>